<evidence type="ECO:0000256" key="5">
    <source>
        <dbReference type="ARBA" id="ARBA00022729"/>
    </source>
</evidence>
<evidence type="ECO:0000256" key="10">
    <source>
        <dbReference type="SAM" id="SignalP"/>
    </source>
</evidence>
<evidence type="ECO:0000256" key="4">
    <source>
        <dbReference type="ARBA" id="ARBA00022692"/>
    </source>
</evidence>
<keyword evidence="12" id="KW-1185">Reference proteome</keyword>
<comment type="subcellular location">
    <subcellularLocation>
        <location evidence="2">Endoplasmic reticulum membrane</location>
        <topology evidence="2">Multi-pass membrane protein</topology>
    </subcellularLocation>
</comment>
<feature type="transmembrane region" description="Helical" evidence="9">
    <location>
        <begin position="315"/>
        <end position="333"/>
    </location>
</feature>
<protein>
    <recommendedName>
        <fullName evidence="13">Dolichyl-diphosphooligosaccharide--protein glycosyltransferase subunit 3B</fullName>
    </recommendedName>
</protein>
<evidence type="ECO:0000313" key="11">
    <source>
        <dbReference type="EMBL" id="KAK9151876.1"/>
    </source>
</evidence>
<dbReference type="Pfam" id="PF04756">
    <property type="entry name" value="OST3_OST6"/>
    <property type="match status" value="1"/>
</dbReference>
<feature type="transmembrane region" description="Helical" evidence="9">
    <location>
        <begin position="283"/>
        <end position="303"/>
    </location>
</feature>
<comment type="function">
    <text evidence="1">Subunit of the oligosaccharyl transferase (OST) complex that catalyzes the initial transfer of a defined glycan (Glc(3)Man(9)GlcNAc(2) in eukaryotes) from the lipid carrier dolichol-pyrophosphate to an asparagine residue within an Asn-X-Ser/Thr consensus motif in nascent polypeptide chains, the first step in protein N-glycosylation. N-glycosylation occurs cotranslationally and the complex associates with the Sec61 complex at the channel-forming translocon complex that mediates protein translocation across the endoplasmic reticulum (ER). All subunits are required for a maximal enzyme activity.</text>
</comment>
<evidence type="ECO:0000256" key="6">
    <source>
        <dbReference type="ARBA" id="ARBA00022824"/>
    </source>
</evidence>
<dbReference type="GO" id="GO:0018279">
    <property type="term" value="P:protein N-linked glycosylation via asparagine"/>
    <property type="evidence" value="ECO:0007669"/>
    <property type="project" value="TreeGrafter"/>
</dbReference>
<dbReference type="PANTHER" id="PTHR12692">
    <property type="entry name" value="DOLICHYL-DIPHOSPHOOLIGOSACCHARIDE--PROTEIN GLYCOSYLTRANSFERASE-RELATED"/>
    <property type="match status" value="1"/>
</dbReference>
<keyword evidence="4 9" id="KW-0812">Transmembrane</keyword>
<evidence type="ECO:0000256" key="2">
    <source>
        <dbReference type="ARBA" id="ARBA00004477"/>
    </source>
</evidence>
<keyword evidence="6" id="KW-0256">Endoplasmic reticulum</keyword>
<evidence type="ECO:0000256" key="7">
    <source>
        <dbReference type="ARBA" id="ARBA00022989"/>
    </source>
</evidence>
<dbReference type="Gene3D" id="3.40.30.10">
    <property type="entry name" value="Glutaredoxin"/>
    <property type="match status" value="1"/>
</dbReference>
<feature type="chain" id="PRO_5042934909" description="Dolichyl-diphosphooligosaccharide--protein glycosyltransferase subunit 3B" evidence="10">
    <location>
        <begin position="30"/>
        <end position="351"/>
    </location>
</feature>
<reference evidence="11 12" key="1">
    <citation type="submission" date="2024-01" db="EMBL/GenBank/DDBJ databases">
        <title>Genome assemblies of Stephania.</title>
        <authorList>
            <person name="Yang L."/>
        </authorList>
    </citation>
    <scope>NUCLEOTIDE SEQUENCE [LARGE SCALE GENOMIC DNA]</scope>
    <source>
        <strain evidence="11">YNDBR</strain>
        <tissue evidence="11">Leaf</tissue>
    </source>
</reference>
<proteinExistence type="inferred from homology"/>
<gene>
    <name evidence="11" type="ORF">Syun_010185</name>
</gene>
<dbReference type="Proteomes" id="UP001420932">
    <property type="component" value="Unassembled WGS sequence"/>
</dbReference>
<evidence type="ECO:0000256" key="8">
    <source>
        <dbReference type="ARBA" id="ARBA00023136"/>
    </source>
</evidence>
<dbReference type="GO" id="GO:0008250">
    <property type="term" value="C:oligosaccharyltransferase complex"/>
    <property type="evidence" value="ECO:0007669"/>
    <property type="project" value="TreeGrafter"/>
</dbReference>
<comment type="caution">
    <text evidence="11">The sequence shown here is derived from an EMBL/GenBank/DDBJ whole genome shotgun (WGS) entry which is preliminary data.</text>
</comment>
<feature type="transmembrane region" description="Helical" evidence="9">
    <location>
        <begin position="200"/>
        <end position="219"/>
    </location>
</feature>
<keyword evidence="7 9" id="KW-1133">Transmembrane helix</keyword>
<dbReference type="EMBL" id="JBBNAF010000004">
    <property type="protein sequence ID" value="KAK9151876.1"/>
    <property type="molecule type" value="Genomic_DNA"/>
</dbReference>
<dbReference type="AlphaFoldDB" id="A0AAP0KFZ8"/>
<keyword evidence="8 9" id="KW-0472">Membrane</keyword>
<sequence length="351" mass="39495">MNLRTLPFPILTTLLLLLLLLLPSPPIRSSPTNPDAERVSELLSLQSQSPSGVIRLSDETLARFLTSHPSPSRSYSLLIFFDALQLHDKPELHLQSLRSHFSLLSKSFLSNNLHTPSQSKLFFCDIEFKHSQSSFSLFGVNSLPHIRLVSPHVLNPRDSDSIDQADFSRLLDSLPDFIESRTGLSFGPVHRPPILSRTQLIFVLVIVLVAAPFLVKRVLDGNTLLHHPLLWMAMSVFVYFFSVSGAMHNIIRKMPMFMADRNDPSRLVFFYQGSGMQLGAEGFAVGFLYTIVGLLLAFATNVLVRVRNVAVQRGFMFAALVVSFWAVKKVIYLDNWKTGYGIHGFWPSAWN</sequence>
<organism evidence="11 12">
    <name type="scientific">Stephania yunnanensis</name>
    <dbReference type="NCBI Taxonomy" id="152371"/>
    <lineage>
        <taxon>Eukaryota</taxon>
        <taxon>Viridiplantae</taxon>
        <taxon>Streptophyta</taxon>
        <taxon>Embryophyta</taxon>
        <taxon>Tracheophyta</taxon>
        <taxon>Spermatophyta</taxon>
        <taxon>Magnoliopsida</taxon>
        <taxon>Ranunculales</taxon>
        <taxon>Menispermaceae</taxon>
        <taxon>Menispermoideae</taxon>
        <taxon>Cissampelideae</taxon>
        <taxon>Stephania</taxon>
    </lineage>
</organism>
<feature type="transmembrane region" description="Helical" evidence="9">
    <location>
        <begin position="231"/>
        <end position="251"/>
    </location>
</feature>
<dbReference type="PANTHER" id="PTHR12692:SF0">
    <property type="entry name" value="GH11935P"/>
    <property type="match status" value="1"/>
</dbReference>
<accession>A0AAP0KFZ8</accession>
<evidence type="ECO:0000313" key="12">
    <source>
        <dbReference type="Proteomes" id="UP001420932"/>
    </source>
</evidence>
<comment type="similarity">
    <text evidence="3">Belongs to the OST3/OST6 family.</text>
</comment>
<keyword evidence="5 10" id="KW-0732">Signal</keyword>
<evidence type="ECO:0000256" key="3">
    <source>
        <dbReference type="ARBA" id="ARBA00009561"/>
    </source>
</evidence>
<evidence type="ECO:0008006" key="13">
    <source>
        <dbReference type="Google" id="ProtNLM"/>
    </source>
</evidence>
<name>A0AAP0KFZ8_9MAGN</name>
<evidence type="ECO:0000256" key="9">
    <source>
        <dbReference type="SAM" id="Phobius"/>
    </source>
</evidence>
<feature type="signal peptide" evidence="10">
    <location>
        <begin position="1"/>
        <end position="29"/>
    </location>
</feature>
<dbReference type="InterPro" id="IPR021149">
    <property type="entry name" value="OligosaccharylTrfase_OST3/OST6"/>
</dbReference>
<evidence type="ECO:0000256" key="1">
    <source>
        <dbReference type="ARBA" id="ARBA00002791"/>
    </source>
</evidence>